<evidence type="ECO:0008006" key="3">
    <source>
        <dbReference type="Google" id="ProtNLM"/>
    </source>
</evidence>
<dbReference type="SUPFAM" id="SSF53335">
    <property type="entry name" value="S-adenosyl-L-methionine-dependent methyltransferases"/>
    <property type="match status" value="1"/>
</dbReference>
<gene>
    <name evidence="1" type="ORF">BKA21_002735</name>
</gene>
<proteinExistence type="predicted"/>
<dbReference type="Proteomes" id="UP000577956">
    <property type="component" value="Unassembled WGS sequence"/>
</dbReference>
<reference evidence="1 2" key="1">
    <citation type="submission" date="2020-07" db="EMBL/GenBank/DDBJ databases">
        <title>Sequencing the genomes of 1000 actinobacteria strains.</title>
        <authorList>
            <person name="Klenk H.-P."/>
        </authorList>
    </citation>
    <scope>NUCLEOTIDE SEQUENCE [LARGE SCALE GENOMIC DNA]</scope>
    <source>
        <strain evidence="1 2">DSM 24482</strain>
    </source>
</reference>
<dbReference type="EMBL" id="JACCBK010000001">
    <property type="protein sequence ID" value="NYD87186.1"/>
    <property type="molecule type" value="Genomic_DNA"/>
</dbReference>
<protein>
    <recommendedName>
        <fullName evidence="3">SAM-dependent methyltransferase</fullName>
    </recommendedName>
</protein>
<evidence type="ECO:0000313" key="2">
    <source>
        <dbReference type="Proteomes" id="UP000577956"/>
    </source>
</evidence>
<name>A0A7Y9JYR4_9CELL</name>
<dbReference type="InterPro" id="IPR029063">
    <property type="entry name" value="SAM-dependent_MTases_sf"/>
</dbReference>
<dbReference type="RefSeq" id="WP_140459634.1">
    <property type="nucleotide sequence ID" value="NZ_BAABFI010000009.1"/>
</dbReference>
<dbReference type="AlphaFoldDB" id="A0A7Y9JYR4"/>
<sequence length="320" mass="35558">MEMTSGPSRPQDPVTWLASGPSLEELQAAYPEEWGAVSQRLRRASAGGPAELRAVVAEARTPAPATPGRRRPARQLVGEEVRRQMLLHAVKRVSFQVETGVREGPVRFNTLNGRAAQRLFFLRGLERRPVSMAAYGLVWPLLTQRRFLMPLVRPKGIYCFYSSALIARLAALIGDRACVEIAAGDGTLSRFLSDRGVNVTATDDYSWDHAIDYPEHVLKQDAKAALRTYAPQVVVCSWPPPGNPFERAVFATPSVQLYVVIGTNEHGSGNWADYAAQQDFEMTHDRELSRLVLPREQDNVALVFRRRPDQAPSTDTDPGR</sequence>
<organism evidence="1 2">
    <name type="scientific">Cellulomonas oligotrophica</name>
    <dbReference type="NCBI Taxonomy" id="931536"/>
    <lineage>
        <taxon>Bacteria</taxon>
        <taxon>Bacillati</taxon>
        <taxon>Actinomycetota</taxon>
        <taxon>Actinomycetes</taxon>
        <taxon>Micrococcales</taxon>
        <taxon>Cellulomonadaceae</taxon>
        <taxon>Cellulomonas</taxon>
    </lineage>
</organism>
<evidence type="ECO:0000313" key="1">
    <source>
        <dbReference type="EMBL" id="NYD87186.1"/>
    </source>
</evidence>
<accession>A0A7Y9JYR4</accession>
<comment type="caution">
    <text evidence="1">The sequence shown here is derived from an EMBL/GenBank/DDBJ whole genome shotgun (WGS) entry which is preliminary data.</text>
</comment>